<name>A0A238JCT8_9RHOB</name>
<proteinExistence type="predicted"/>
<dbReference type="EMBL" id="FXXP01000002">
    <property type="protein sequence ID" value="SMX28225.1"/>
    <property type="molecule type" value="Genomic_DNA"/>
</dbReference>
<sequence length="274" mass="30283">MLRRFFVCLVALTLIVPILTPDPARAQVAPSDQVLDALQLDELLAIMRQEGVAYGQDMATDMFASGENAQWQALLDQIYDIDKMEAVVRKHFGDSLGDADTAALLSFFASDLGQEVVTLELRARKAMIDDAVEQAARASYYETDDKDLAGVTAFIEANDLIEANVTGALNASFQFYRGMVDGGGFEMSESEILSDVWAQEEETRNDTREWIYGFLMLAYDPLEAEQLDAYVAFSSSPEGRALNRALFAGFNKMYDDISYALGLAAARQMQGQDL</sequence>
<protein>
    <recommendedName>
        <fullName evidence="2">DUF2059 domain-containing protein</fullName>
    </recommendedName>
</protein>
<accession>A0A238JCT8</accession>
<evidence type="ECO:0000313" key="4">
    <source>
        <dbReference type="Proteomes" id="UP000225972"/>
    </source>
</evidence>
<dbReference type="OrthoDB" id="7841298at2"/>
<dbReference type="RefSeq" id="WP_099245417.1">
    <property type="nucleotide sequence ID" value="NZ_FXXP01000002.1"/>
</dbReference>
<keyword evidence="1" id="KW-0732">Signal</keyword>
<dbReference type="InterPro" id="IPR018637">
    <property type="entry name" value="DUF2059"/>
</dbReference>
<evidence type="ECO:0000256" key="1">
    <source>
        <dbReference type="SAM" id="SignalP"/>
    </source>
</evidence>
<gene>
    <name evidence="3" type="ORF">TRP8649_02341</name>
</gene>
<evidence type="ECO:0000313" key="3">
    <source>
        <dbReference type="EMBL" id="SMX28225.1"/>
    </source>
</evidence>
<keyword evidence="4" id="KW-1185">Reference proteome</keyword>
<feature type="chain" id="PRO_5012873069" description="DUF2059 domain-containing protein" evidence="1">
    <location>
        <begin position="27"/>
        <end position="274"/>
    </location>
</feature>
<dbReference type="AlphaFoldDB" id="A0A238JCT8"/>
<dbReference type="Pfam" id="PF09832">
    <property type="entry name" value="DUF2059"/>
    <property type="match status" value="1"/>
</dbReference>
<organism evidence="3 4">
    <name type="scientific">Pelagimonas phthalicica</name>
    <dbReference type="NCBI Taxonomy" id="1037362"/>
    <lineage>
        <taxon>Bacteria</taxon>
        <taxon>Pseudomonadati</taxon>
        <taxon>Pseudomonadota</taxon>
        <taxon>Alphaproteobacteria</taxon>
        <taxon>Rhodobacterales</taxon>
        <taxon>Roseobacteraceae</taxon>
        <taxon>Pelagimonas</taxon>
    </lineage>
</organism>
<feature type="signal peptide" evidence="1">
    <location>
        <begin position="1"/>
        <end position="26"/>
    </location>
</feature>
<dbReference type="Proteomes" id="UP000225972">
    <property type="component" value="Unassembled WGS sequence"/>
</dbReference>
<evidence type="ECO:0000259" key="2">
    <source>
        <dbReference type="Pfam" id="PF09832"/>
    </source>
</evidence>
<reference evidence="4" key="1">
    <citation type="submission" date="2017-05" db="EMBL/GenBank/DDBJ databases">
        <authorList>
            <person name="Rodrigo-Torres L."/>
            <person name="Arahal R. D."/>
            <person name="Lucena T."/>
        </authorList>
    </citation>
    <scope>NUCLEOTIDE SEQUENCE [LARGE SCALE GENOMIC DNA]</scope>
    <source>
        <strain evidence="4">CECT 8649</strain>
    </source>
</reference>
<feature type="domain" description="DUF2059" evidence="2">
    <location>
        <begin position="82"/>
        <end position="137"/>
    </location>
</feature>